<evidence type="ECO:0000313" key="1">
    <source>
        <dbReference type="EMBL" id="GFR96344.1"/>
    </source>
</evidence>
<comment type="caution">
    <text evidence="1">The sequence shown here is derived from an EMBL/GenBank/DDBJ whole genome shotgun (WGS) entry which is preliminary data.</text>
</comment>
<dbReference type="Gene3D" id="3.30.420.10">
    <property type="entry name" value="Ribonuclease H-like superfamily/Ribonuclease H"/>
    <property type="match status" value="1"/>
</dbReference>
<organism evidence="1 2">
    <name type="scientific">Elysia marginata</name>
    <dbReference type="NCBI Taxonomy" id="1093978"/>
    <lineage>
        <taxon>Eukaryota</taxon>
        <taxon>Metazoa</taxon>
        <taxon>Spiralia</taxon>
        <taxon>Lophotrochozoa</taxon>
        <taxon>Mollusca</taxon>
        <taxon>Gastropoda</taxon>
        <taxon>Heterobranchia</taxon>
        <taxon>Euthyneura</taxon>
        <taxon>Panpulmonata</taxon>
        <taxon>Sacoglossa</taxon>
        <taxon>Placobranchoidea</taxon>
        <taxon>Plakobranchidae</taxon>
        <taxon>Elysia</taxon>
    </lineage>
</organism>
<dbReference type="InterPro" id="IPR052709">
    <property type="entry name" value="Transposase-MT_Hybrid"/>
</dbReference>
<sequence length="166" mass="19002">MCTQVFERYNAEGEAFLQRILTEDESEVHHYDPECKASSVGYRHKTSPSPRKFNVVVSARKVLFTVFWDMEGVVQMKFLEQGQTVNSERYISTLRALKLILGRVQRDTDSILQHGNARTPTSRQTQNALRQLELTILTHPAYSPDLAPSDYCLYPQLKEIPEGPSL</sequence>
<dbReference type="EMBL" id="BMAT01005576">
    <property type="protein sequence ID" value="GFR96344.1"/>
    <property type="molecule type" value="Genomic_DNA"/>
</dbReference>
<proteinExistence type="predicted"/>
<dbReference type="PANTHER" id="PTHR46060">
    <property type="entry name" value="MARINER MOS1 TRANSPOSASE-LIKE PROTEIN"/>
    <property type="match status" value="1"/>
</dbReference>
<name>A0AAV4HFD9_9GAST</name>
<dbReference type="InterPro" id="IPR036397">
    <property type="entry name" value="RNaseH_sf"/>
</dbReference>
<accession>A0AAV4HFD9</accession>
<protein>
    <submittedName>
        <fullName evidence="1">Histone-lysine N-methyltransferase SETMAR</fullName>
    </submittedName>
</protein>
<keyword evidence="2" id="KW-1185">Reference proteome</keyword>
<dbReference type="Proteomes" id="UP000762676">
    <property type="component" value="Unassembled WGS sequence"/>
</dbReference>
<dbReference type="GO" id="GO:0003676">
    <property type="term" value="F:nucleic acid binding"/>
    <property type="evidence" value="ECO:0007669"/>
    <property type="project" value="InterPro"/>
</dbReference>
<dbReference type="Pfam" id="PF01359">
    <property type="entry name" value="Transposase_1"/>
    <property type="match status" value="1"/>
</dbReference>
<dbReference type="PANTHER" id="PTHR46060:SF1">
    <property type="entry name" value="MARINER MOS1 TRANSPOSASE-LIKE PROTEIN"/>
    <property type="match status" value="1"/>
</dbReference>
<dbReference type="AlphaFoldDB" id="A0AAV4HFD9"/>
<gene>
    <name evidence="1" type="ORF">ElyMa_002719000</name>
</gene>
<evidence type="ECO:0000313" key="2">
    <source>
        <dbReference type="Proteomes" id="UP000762676"/>
    </source>
</evidence>
<dbReference type="InterPro" id="IPR001888">
    <property type="entry name" value="Transposase_1"/>
</dbReference>
<reference evidence="1 2" key="1">
    <citation type="journal article" date="2021" name="Elife">
        <title>Chloroplast acquisition without the gene transfer in kleptoplastic sea slugs, Plakobranchus ocellatus.</title>
        <authorList>
            <person name="Maeda T."/>
            <person name="Takahashi S."/>
            <person name="Yoshida T."/>
            <person name="Shimamura S."/>
            <person name="Takaki Y."/>
            <person name="Nagai Y."/>
            <person name="Toyoda A."/>
            <person name="Suzuki Y."/>
            <person name="Arimoto A."/>
            <person name="Ishii H."/>
            <person name="Satoh N."/>
            <person name="Nishiyama T."/>
            <person name="Hasebe M."/>
            <person name="Maruyama T."/>
            <person name="Minagawa J."/>
            <person name="Obokata J."/>
            <person name="Shigenobu S."/>
        </authorList>
    </citation>
    <scope>NUCLEOTIDE SEQUENCE [LARGE SCALE GENOMIC DNA]</scope>
</reference>